<sequence>MGAATRSGAEVRRVSGGSAADKAGLRKGDLIVGVDGTNVSSAESLVGLIRAQRSDSTVSLSVIRDGREQTIKAALGTAPSVQS</sequence>
<reference evidence="1" key="1">
    <citation type="submission" date="2021-11" db="EMBL/GenBank/DDBJ databases">
        <title>Study of the species diversity of bacterial strains isolated from a unique natural object - Shulgan-Tash cave (Bashkiria).</title>
        <authorList>
            <person name="Sazanova A.L."/>
            <person name="Chirak E.R."/>
            <person name="Safronova V.I."/>
        </authorList>
    </citation>
    <scope>NUCLEOTIDE SEQUENCE</scope>
    <source>
        <strain evidence="1">P1</strain>
    </source>
</reference>
<name>A0AC61U8K2_9MICO</name>
<organism evidence="1 2">
    <name type="scientific">Janibacter limosus</name>
    <dbReference type="NCBI Taxonomy" id="53458"/>
    <lineage>
        <taxon>Bacteria</taxon>
        <taxon>Bacillati</taxon>
        <taxon>Actinomycetota</taxon>
        <taxon>Actinomycetes</taxon>
        <taxon>Micrococcales</taxon>
        <taxon>Intrasporangiaceae</taxon>
        <taxon>Janibacter</taxon>
    </lineage>
</organism>
<gene>
    <name evidence="1" type="ORF">LP422_02640</name>
</gene>
<accession>A0AC61U8K2</accession>
<dbReference type="EMBL" id="CP087977">
    <property type="protein sequence ID" value="UUZ46218.1"/>
    <property type="molecule type" value="Genomic_DNA"/>
</dbReference>
<protein>
    <submittedName>
        <fullName evidence="1">PDZ domain-containing protein</fullName>
    </submittedName>
</protein>
<evidence type="ECO:0000313" key="1">
    <source>
        <dbReference type="EMBL" id="UUZ46218.1"/>
    </source>
</evidence>
<evidence type="ECO:0000313" key="2">
    <source>
        <dbReference type="Proteomes" id="UP001059663"/>
    </source>
</evidence>
<dbReference type="Proteomes" id="UP001059663">
    <property type="component" value="Chromosome"/>
</dbReference>
<proteinExistence type="predicted"/>